<comment type="caution">
    <text evidence="1">The sequence shown here is derived from an EMBL/GenBank/DDBJ whole genome shotgun (WGS) entry which is preliminary data.</text>
</comment>
<accession>A0A4R4XBX3</accession>
<evidence type="ECO:0000313" key="1">
    <source>
        <dbReference type="EMBL" id="TDD28065.1"/>
    </source>
</evidence>
<name>A0A4R4XBX3_9ACTN</name>
<keyword evidence="2" id="KW-1185">Reference proteome</keyword>
<organism evidence="1 2">
    <name type="scientific">Kribbella turkmenica</name>
    <dbReference type="NCBI Taxonomy" id="2530375"/>
    <lineage>
        <taxon>Bacteria</taxon>
        <taxon>Bacillati</taxon>
        <taxon>Actinomycetota</taxon>
        <taxon>Actinomycetes</taxon>
        <taxon>Propionibacteriales</taxon>
        <taxon>Kribbellaceae</taxon>
        <taxon>Kribbella</taxon>
    </lineage>
</organism>
<evidence type="ECO:0000313" key="2">
    <source>
        <dbReference type="Proteomes" id="UP000295172"/>
    </source>
</evidence>
<reference evidence="1 2" key="1">
    <citation type="submission" date="2019-02" db="EMBL/GenBank/DDBJ databases">
        <title>Draft genome sequences of novel Actinobacteria.</title>
        <authorList>
            <person name="Sahin N."/>
            <person name="Ay H."/>
            <person name="Saygin H."/>
        </authorList>
    </citation>
    <scope>NUCLEOTIDE SEQUENCE [LARGE SCALE GENOMIC DNA]</scope>
    <source>
        <strain evidence="1 2">16K104</strain>
    </source>
</reference>
<dbReference type="Proteomes" id="UP000295172">
    <property type="component" value="Unassembled WGS sequence"/>
</dbReference>
<dbReference type="Pfam" id="PF11301">
    <property type="entry name" value="DUF3103"/>
    <property type="match status" value="1"/>
</dbReference>
<dbReference type="EMBL" id="SMKR01000026">
    <property type="protein sequence ID" value="TDD28065.1"/>
    <property type="molecule type" value="Genomic_DNA"/>
</dbReference>
<dbReference type="OrthoDB" id="6190837at2"/>
<sequence>MAILAALSAAGIGLAQSSSGAEDHEPPASVQDIEKAVAFATAKSLASPTWRNAVVQSVVTGQQVDLEATAAQFGQSTLASNLDGANNEALALKGLPSSVGSLLVMRLADPAMATALKAGTLPLVAVPADDDSGTSSVVSYDTTGREVKLPRYTRPTQPVIMIDVDVAKAMAAGADLMNKTLVEGGHGTAAATDIGTADAIPTTKITEIRLNNDHDPWFKGNSEIYTIVGGVGKDNKAKATIVKMPYLNDEKHTYKPNQILIWWNNYKYNAVDAVMMEDDGDTNYLALAQEINKGLAGVTDKWTEYAPLVDNIMKAIPNKWWTDDPDHVEQWYTLQKNTTGQQNGASGNGWMKVVPFLVDEL</sequence>
<protein>
    <submittedName>
        <fullName evidence="1">DUF3103 family protein</fullName>
    </submittedName>
</protein>
<gene>
    <name evidence="1" type="ORF">E1218_08475</name>
</gene>
<dbReference type="InterPro" id="IPR021452">
    <property type="entry name" value="DUF3103"/>
</dbReference>
<proteinExistence type="predicted"/>
<dbReference type="AlphaFoldDB" id="A0A4R4XBX3"/>